<organism evidence="1 2">
    <name type="scientific">Vibrio cyclitrophicus</name>
    <dbReference type="NCBI Taxonomy" id="47951"/>
    <lineage>
        <taxon>Bacteria</taxon>
        <taxon>Pseudomonadati</taxon>
        <taxon>Pseudomonadota</taxon>
        <taxon>Gammaproteobacteria</taxon>
        <taxon>Vibrionales</taxon>
        <taxon>Vibrionaceae</taxon>
        <taxon>Vibrio</taxon>
    </lineage>
</organism>
<name>A0ACD5FWK6_9VIBR</name>
<sequence length="55" mass="6375">MIDLPIFPVLAELGLKPTEVLILGMLWQNIRNTNVLLDKLTQKVNELENQFKKQL</sequence>
<protein>
    <submittedName>
        <fullName evidence="1">Uncharacterized protein</fullName>
    </submittedName>
</protein>
<accession>A0ACD5FWK6</accession>
<reference evidence="1 2" key="1">
    <citation type="journal article" date="2018" name="Nature">
        <title>A major lineage of non-tailed dsDNA viruses as unrecognized killers of marine bacteria.</title>
        <authorList>
            <person name="Kauffman K.M."/>
            <person name="Hussain F.A."/>
            <person name="Yang J."/>
            <person name="Arevalo P."/>
            <person name="Brown J.M."/>
            <person name="Chang W.K."/>
            <person name="VanInsberghe D."/>
            <person name="Elsherbini J."/>
            <person name="Sharma R.S."/>
            <person name="Cutler M.B."/>
            <person name="Kelly L."/>
            <person name="Polz M.F."/>
        </authorList>
    </citation>
    <scope>NUCLEOTIDE SEQUENCE [LARGE SCALE GENOMIC DNA]</scope>
    <source>
        <strain evidence="1 2">10N.222.46.E12</strain>
    </source>
</reference>
<dbReference type="EMBL" id="CP170589">
    <property type="protein sequence ID" value="XNH94183.1"/>
    <property type="molecule type" value="Genomic_DNA"/>
</dbReference>
<evidence type="ECO:0000313" key="2">
    <source>
        <dbReference type="Proteomes" id="UP000235310"/>
    </source>
</evidence>
<dbReference type="Proteomes" id="UP000235310">
    <property type="component" value="Chromosome 1"/>
</dbReference>
<proteinExistence type="predicted"/>
<gene>
    <name evidence="1" type="ORF">BCS90_03425</name>
</gene>
<evidence type="ECO:0000313" key="1">
    <source>
        <dbReference type="EMBL" id="XNH94183.1"/>
    </source>
</evidence>